<organism evidence="1 2">
    <name type="scientific">Pseudoalteromonas qingdaonensis</name>
    <dbReference type="NCBI Taxonomy" id="3131913"/>
    <lineage>
        <taxon>Bacteria</taxon>
        <taxon>Pseudomonadati</taxon>
        <taxon>Pseudomonadota</taxon>
        <taxon>Gammaproteobacteria</taxon>
        <taxon>Alteromonadales</taxon>
        <taxon>Pseudoalteromonadaceae</taxon>
        <taxon>Pseudoalteromonas</taxon>
    </lineage>
</organism>
<gene>
    <name evidence="1" type="ORF">WCN91_12990</name>
</gene>
<comment type="caution">
    <text evidence="1">The sequence shown here is derived from an EMBL/GenBank/DDBJ whole genome shotgun (WGS) entry which is preliminary data.</text>
</comment>
<name>A0ABU9MYL2_9GAMM</name>
<dbReference type="EMBL" id="JBCGCU010000016">
    <property type="protein sequence ID" value="MEM0516317.1"/>
    <property type="molecule type" value="Genomic_DNA"/>
</dbReference>
<sequence length="135" mass="14949">MFNYSGANGSYQLTRQGDVIVSQFSGAINERMIATFATQLETLVKEHQLERWGYISNSKDVLAATPEAQVLMVSVAEKMFSHGCQAAAFVINSAIVINQLEQIRRALGRANSASDIVFENFDDALVYIRNKLAEN</sequence>
<keyword evidence="2" id="KW-1185">Reference proteome</keyword>
<evidence type="ECO:0000313" key="2">
    <source>
        <dbReference type="Proteomes" id="UP001447008"/>
    </source>
</evidence>
<evidence type="ECO:0000313" key="1">
    <source>
        <dbReference type="EMBL" id="MEM0516317.1"/>
    </source>
</evidence>
<dbReference type="Proteomes" id="UP001447008">
    <property type="component" value="Unassembled WGS sequence"/>
</dbReference>
<dbReference type="RefSeq" id="WP_342679713.1">
    <property type="nucleotide sequence ID" value="NZ_JBCGCU010000016.1"/>
</dbReference>
<proteinExistence type="predicted"/>
<protein>
    <submittedName>
        <fullName evidence="1">Uncharacterized protein</fullName>
    </submittedName>
</protein>
<reference evidence="1 2" key="1">
    <citation type="submission" date="2024-03" db="EMBL/GenBank/DDBJ databases">
        <title>Pseudoalteromonas qingdaonensis sp. nov., isolated from the intestines of marine benthic organisms.</title>
        <authorList>
            <person name="Lin X."/>
            <person name="Fang S."/>
            <person name="Hu X."/>
        </authorList>
    </citation>
    <scope>NUCLEOTIDE SEQUENCE [LARGE SCALE GENOMIC DNA]</scope>
    <source>
        <strain evidence="1 2">YIC-827</strain>
    </source>
</reference>
<accession>A0ABU9MYL2</accession>